<name>A0A1I5AD20_9MICO</name>
<dbReference type="EMBL" id="FOVM01000003">
    <property type="protein sequence ID" value="SFN60260.1"/>
    <property type="molecule type" value="Genomic_DNA"/>
</dbReference>
<protein>
    <submittedName>
        <fullName evidence="1">Uncharacterized protein</fullName>
    </submittedName>
</protein>
<dbReference type="RefSeq" id="WP_218151835.1">
    <property type="nucleotide sequence ID" value="NZ_FOVM01000003.1"/>
</dbReference>
<dbReference type="Proteomes" id="UP000198867">
    <property type="component" value="Unassembled WGS sequence"/>
</dbReference>
<keyword evidence="2" id="KW-1185">Reference proteome</keyword>
<sequence length="186" mass="19739">MTGQSEDMQGVLDRAWEHLLPAFAGPDDADGSDRSADSALAERLASLGLSPVPTNGVGAPIGAGQYLPAPDNALPRLTRIDVAPGHGTNPWTFTLVEEDGPLAVAARFGHWKTNDATAASAGWGGGGALLAVDVIFLETPHRLHLTLDWEELTFVARWETEPLHDLPLRSMRKPDAAGPGAERVRP</sequence>
<organism evidence="1 2">
    <name type="scientific">Mycetocola miduiensis</name>
    <dbReference type="NCBI Taxonomy" id="995034"/>
    <lineage>
        <taxon>Bacteria</taxon>
        <taxon>Bacillati</taxon>
        <taxon>Actinomycetota</taxon>
        <taxon>Actinomycetes</taxon>
        <taxon>Micrococcales</taxon>
        <taxon>Microbacteriaceae</taxon>
        <taxon>Mycetocola</taxon>
    </lineage>
</organism>
<dbReference type="AlphaFoldDB" id="A0A1I5AD20"/>
<accession>A0A1I5AD20</accession>
<evidence type="ECO:0000313" key="1">
    <source>
        <dbReference type="EMBL" id="SFN60260.1"/>
    </source>
</evidence>
<dbReference type="STRING" id="995034.SAMN05216219_1353"/>
<reference evidence="2" key="1">
    <citation type="submission" date="2016-10" db="EMBL/GenBank/DDBJ databases">
        <authorList>
            <person name="Varghese N."/>
            <person name="Submissions S."/>
        </authorList>
    </citation>
    <scope>NUCLEOTIDE SEQUENCE [LARGE SCALE GENOMIC DNA]</scope>
    <source>
        <strain evidence="2">CGMCC 1.11101</strain>
    </source>
</reference>
<proteinExistence type="predicted"/>
<evidence type="ECO:0000313" key="2">
    <source>
        <dbReference type="Proteomes" id="UP000198867"/>
    </source>
</evidence>
<gene>
    <name evidence="1" type="ORF">SAMN05216219_1353</name>
</gene>